<keyword evidence="5" id="KW-1185">Reference proteome</keyword>
<keyword evidence="2" id="KW-0472">Membrane</keyword>
<evidence type="ECO:0000256" key="2">
    <source>
        <dbReference type="SAM" id="Phobius"/>
    </source>
</evidence>
<proteinExistence type="predicted"/>
<dbReference type="EMBL" id="WJHE01000370">
    <property type="protein sequence ID" value="MST32726.1"/>
    <property type="molecule type" value="Genomic_DNA"/>
</dbReference>
<evidence type="ECO:0000259" key="3">
    <source>
        <dbReference type="Pfam" id="PF10107"/>
    </source>
</evidence>
<organism evidence="4 5">
    <name type="scientific">Acidiferrimicrobium australe</name>
    <dbReference type="NCBI Taxonomy" id="2664430"/>
    <lineage>
        <taxon>Bacteria</taxon>
        <taxon>Bacillati</taxon>
        <taxon>Actinomycetota</taxon>
        <taxon>Acidimicrobiia</taxon>
        <taxon>Acidimicrobiales</taxon>
        <taxon>Acidimicrobiaceae</taxon>
        <taxon>Acidiferrimicrobium</taxon>
    </lineage>
</organism>
<keyword evidence="2" id="KW-0812">Transmembrane</keyword>
<dbReference type="Pfam" id="PF10107">
    <property type="entry name" value="Endonuc_Holl"/>
    <property type="match status" value="1"/>
</dbReference>
<evidence type="ECO:0000313" key="5">
    <source>
        <dbReference type="Proteomes" id="UP000437736"/>
    </source>
</evidence>
<feature type="region of interest" description="Disordered" evidence="1">
    <location>
        <begin position="150"/>
        <end position="174"/>
    </location>
</feature>
<comment type="caution">
    <text evidence="4">The sequence shown here is derived from an EMBL/GenBank/DDBJ whole genome shotgun (WGS) entry which is preliminary data.</text>
</comment>
<dbReference type="Proteomes" id="UP000437736">
    <property type="component" value="Unassembled WGS sequence"/>
</dbReference>
<keyword evidence="2" id="KW-1133">Transmembrane helix</keyword>
<reference evidence="4 5" key="1">
    <citation type="submission" date="2019-11" db="EMBL/GenBank/DDBJ databases">
        <title>Acidiferrimicrobium australis gen. nov., sp. nov., an acidophilic and obligately heterotrophic, member of the Actinobacteria that catalyses dissimilatory oxido- reduction of iron isolated from metal-rich acidic water in Chile.</title>
        <authorList>
            <person name="Gonzalez D."/>
            <person name="Huber K."/>
            <person name="Hedrich S."/>
            <person name="Rojas-Villalobos C."/>
            <person name="Quatrini R."/>
            <person name="Dinamarca M.A."/>
            <person name="Schwarz A."/>
            <person name="Canales C."/>
            <person name="Nancucheo I."/>
        </authorList>
    </citation>
    <scope>NUCLEOTIDE SEQUENCE [LARGE SCALE GENOMIC DNA]</scope>
    <source>
        <strain evidence="4 5">USS-CCA1</strain>
    </source>
</reference>
<gene>
    <name evidence="4" type="ORF">GHK86_08325</name>
</gene>
<name>A0ABW9QTN3_9ACTN</name>
<sequence>MSTTDVLLLVVAGLAVLGAWLVAVRARLDLRAHRRQYRHTAEDLAAARRDSVARSHAVVSGKVREHLAPLLPDFVEQFDGRDARFLGSPVDFVVFDGLDAGSVERVVFVEVKTGSAGLSARERLVRDAVEAGRVEWQVLRLPAAVDDGAAGGPVPALPAPGAPARRGGRRLFAR</sequence>
<accession>A0ABW9QTN3</accession>
<feature type="domain" description="Holliday junction resolvase-related" evidence="3">
    <location>
        <begin position="38"/>
        <end position="140"/>
    </location>
</feature>
<protein>
    <recommendedName>
        <fullName evidence="3">Holliday junction resolvase-related domain-containing protein</fullName>
    </recommendedName>
</protein>
<evidence type="ECO:0000313" key="4">
    <source>
        <dbReference type="EMBL" id="MST32726.1"/>
    </source>
</evidence>
<dbReference type="InterPro" id="IPR019287">
    <property type="entry name" value="Hday_junct_resolvase-rel_dom"/>
</dbReference>
<feature type="transmembrane region" description="Helical" evidence="2">
    <location>
        <begin position="6"/>
        <end position="28"/>
    </location>
</feature>
<evidence type="ECO:0000256" key="1">
    <source>
        <dbReference type="SAM" id="MobiDB-lite"/>
    </source>
</evidence>